<reference evidence="1 2" key="1">
    <citation type="journal article" date="2019" name="Int. J. Syst. Evol. Microbiol.">
        <title>Thermogemmatispora aurantia sp. nov. and Thermogemmatispora argillosa sp. nov., within the class Ktedonobacteria, and emended description of the genus Thermogemmatispora.</title>
        <authorList>
            <person name="Zheng Y."/>
            <person name="Wang C.M."/>
            <person name="Sakai Y."/>
            <person name="Abe K."/>
            <person name="Yokota A."/>
            <person name="Yabe S."/>
        </authorList>
    </citation>
    <scope>NUCLEOTIDE SEQUENCE [LARGE SCALE GENOMIC DNA]</scope>
    <source>
        <strain evidence="1 2">A1-2</strain>
    </source>
</reference>
<dbReference type="SMART" id="SM00028">
    <property type="entry name" value="TPR"/>
    <property type="match status" value="2"/>
</dbReference>
<name>A0A5J4KHV3_9CHLR</name>
<sequence>MSRLAGNPALEVKALTFQASASFHLGQWGEMVRAYEAASQITEAVPSLLQAKTLLGLARAAAVQGRVTEALQRLSQARELCPEEQEQESLPAFLAVDESRWLPVVFDASIRLTLARCQMCQEHYRQVEQTLIPLTTSHQADEIPDRLQLVLWHLRAQAALGEGDLERFYATVQETATRLQRLPSQKRKQELVNTWRQARQLWPHERRLLELADVLL</sequence>
<accession>A0A5J4KHV3</accession>
<dbReference type="InterPro" id="IPR019734">
    <property type="entry name" value="TPR_rpt"/>
</dbReference>
<keyword evidence="2" id="KW-1185">Reference proteome</keyword>
<dbReference type="AlphaFoldDB" id="A0A5J4KHV3"/>
<dbReference type="EMBL" id="BKZV01000011">
    <property type="protein sequence ID" value="GER85830.1"/>
    <property type="molecule type" value="Genomic_DNA"/>
</dbReference>
<dbReference type="Proteomes" id="UP000334820">
    <property type="component" value="Unassembled WGS sequence"/>
</dbReference>
<proteinExistence type="predicted"/>
<dbReference type="InterPro" id="IPR011990">
    <property type="entry name" value="TPR-like_helical_dom_sf"/>
</dbReference>
<protein>
    <recommendedName>
        <fullName evidence="3">MalT-like TPR region domain-containing protein</fullName>
    </recommendedName>
</protein>
<gene>
    <name evidence="1" type="ORF">KTAU_44640</name>
</gene>
<evidence type="ECO:0000313" key="2">
    <source>
        <dbReference type="Proteomes" id="UP000334820"/>
    </source>
</evidence>
<dbReference type="SUPFAM" id="SSF48452">
    <property type="entry name" value="TPR-like"/>
    <property type="match status" value="1"/>
</dbReference>
<comment type="caution">
    <text evidence="1">The sequence shown here is derived from an EMBL/GenBank/DDBJ whole genome shotgun (WGS) entry which is preliminary data.</text>
</comment>
<evidence type="ECO:0000313" key="1">
    <source>
        <dbReference type="EMBL" id="GER85830.1"/>
    </source>
</evidence>
<organism evidence="1 2">
    <name type="scientific">Thermogemmatispora aurantia</name>
    <dbReference type="NCBI Taxonomy" id="2045279"/>
    <lineage>
        <taxon>Bacteria</taxon>
        <taxon>Bacillati</taxon>
        <taxon>Chloroflexota</taxon>
        <taxon>Ktedonobacteria</taxon>
        <taxon>Thermogemmatisporales</taxon>
        <taxon>Thermogemmatisporaceae</taxon>
        <taxon>Thermogemmatispora</taxon>
    </lineage>
</organism>
<dbReference type="Gene3D" id="1.25.40.10">
    <property type="entry name" value="Tetratricopeptide repeat domain"/>
    <property type="match status" value="1"/>
</dbReference>
<evidence type="ECO:0008006" key="3">
    <source>
        <dbReference type="Google" id="ProtNLM"/>
    </source>
</evidence>